<organism evidence="1">
    <name type="scientific">Arion vulgaris</name>
    <dbReference type="NCBI Taxonomy" id="1028688"/>
    <lineage>
        <taxon>Eukaryota</taxon>
        <taxon>Metazoa</taxon>
        <taxon>Spiralia</taxon>
        <taxon>Lophotrochozoa</taxon>
        <taxon>Mollusca</taxon>
        <taxon>Gastropoda</taxon>
        <taxon>Heterobranchia</taxon>
        <taxon>Euthyneura</taxon>
        <taxon>Panpulmonata</taxon>
        <taxon>Eupulmonata</taxon>
        <taxon>Stylommatophora</taxon>
        <taxon>Helicina</taxon>
        <taxon>Arionoidea</taxon>
        <taxon>Arionidae</taxon>
        <taxon>Arion</taxon>
    </lineage>
</organism>
<accession>A0A0B7ATF8</accession>
<dbReference type="EMBL" id="HACG01036411">
    <property type="protein sequence ID" value="CEK83276.1"/>
    <property type="molecule type" value="Transcribed_RNA"/>
</dbReference>
<protein>
    <submittedName>
        <fullName evidence="1">Uncharacterized protein</fullName>
    </submittedName>
</protein>
<name>A0A0B7ATF8_9EUPU</name>
<reference evidence="1" key="1">
    <citation type="submission" date="2014-12" db="EMBL/GenBank/DDBJ databases">
        <title>Insight into the proteome of Arion vulgaris.</title>
        <authorList>
            <person name="Aradska J."/>
            <person name="Bulat T."/>
            <person name="Smidak R."/>
            <person name="Sarate P."/>
            <person name="Gangsoo J."/>
            <person name="Sialana F."/>
            <person name="Bilban M."/>
            <person name="Lubec G."/>
        </authorList>
    </citation>
    <scope>NUCLEOTIDE SEQUENCE</scope>
    <source>
        <tissue evidence="1">Skin</tissue>
    </source>
</reference>
<feature type="non-terminal residue" evidence="1">
    <location>
        <position position="1"/>
    </location>
</feature>
<sequence length="89" mass="10353">RERTEINGECLRICAPDGAERITVIYGMRYLEVTGTTEWNFGQIHRCFSLPPADVRGYDRHTLKKKNDQRFHKARIEMGGKGPKKERMS</sequence>
<gene>
    <name evidence="1" type="primary">ORF136207</name>
</gene>
<evidence type="ECO:0000313" key="1">
    <source>
        <dbReference type="EMBL" id="CEK83276.1"/>
    </source>
</evidence>
<proteinExistence type="predicted"/>
<dbReference type="AlphaFoldDB" id="A0A0B7ATF8"/>